<reference evidence="4 5" key="1">
    <citation type="submission" date="2017-05" db="EMBL/GenBank/DDBJ databases">
        <authorList>
            <person name="Song R."/>
            <person name="Chenine A.L."/>
            <person name="Ruprecht R.M."/>
        </authorList>
    </citation>
    <scope>NUCLEOTIDE SEQUENCE [LARGE SCALE GENOMIC DNA]</scope>
    <source>
        <strain evidence="4 5">DSM 26136</strain>
    </source>
</reference>
<dbReference type="Gene3D" id="3.40.50.10180">
    <property type="entry name" value="Glycerate kinase, MOFRL-like N-terminal domain"/>
    <property type="match status" value="1"/>
</dbReference>
<dbReference type="RefSeq" id="WP_087279516.1">
    <property type="nucleotide sequence ID" value="NZ_CP021455.1"/>
</dbReference>
<dbReference type="EMBL" id="CP021455">
    <property type="protein sequence ID" value="ARU04608.1"/>
    <property type="molecule type" value="Genomic_DNA"/>
</dbReference>
<dbReference type="InterPro" id="IPR039760">
    <property type="entry name" value="MOFRL_protein"/>
</dbReference>
<accession>A0A1Y0EMI6</accession>
<dbReference type="KEGG" id="cser:CCO03_07920"/>
<gene>
    <name evidence="4" type="ORF">CCO03_07920</name>
</gene>
<dbReference type="GO" id="GO:0005737">
    <property type="term" value="C:cytoplasm"/>
    <property type="evidence" value="ECO:0007669"/>
    <property type="project" value="TreeGrafter"/>
</dbReference>
<feature type="domain" description="MOFRL" evidence="2">
    <location>
        <begin position="412"/>
        <end position="510"/>
    </location>
</feature>
<feature type="domain" description="MOFRL-associated" evidence="3">
    <location>
        <begin position="23"/>
        <end position="249"/>
    </location>
</feature>
<organism evidence="4 5">
    <name type="scientific">Comamonas serinivorans</name>
    <dbReference type="NCBI Taxonomy" id="1082851"/>
    <lineage>
        <taxon>Bacteria</taxon>
        <taxon>Pseudomonadati</taxon>
        <taxon>Pseudomonadota</taxon>
        <taxon>Betaproteobacteria</taxon>
        <taxon>Burkholderiales</taxon>
        <taxon>Comamonadaceae</taxon>
        <taxon>Comamonas</taxon>
    </lineage>
</organism>
<keyword evidence="5" id="KW-1185">Reference proteome</keyword>
<dbReference type="Pfam" id="PF13660">
    <property type="entry name" value="DUF4147"/>
    <property type="match status" value="1"/>
</dbReference>
<evidence type="ECO:0000313" key="4">
    <source>
        <dbReference type="EMBL" id="ARU04608.1"/>
    </source>
</evidence>
<dbReference type="InterPro" id="IPR037035">
    <property type="entry name" value="GK-like_C_sf"/>
</dbReference>
<dbReference type="InterPro" id="IPR007835">
    <property type="entry name" value="MOFRL"/>
</dbReference>
<dbReference type="GO" id="GO:0008887">
    <property type="term" value="F:glycerate kinase activity"/>
    <property type="evidence" value="ECO:0007669"/>
    <property type="project" value="InterPro"/>
</dbReference>
<evidence type="ECO:0000256" key="1">
    <source>
        <dbReference type="SAM" id="MobiDB-lite"/>
    </source>
</evidence>
<protein>
    <recommendedName>
        <fullName evidence="6">Glycerate kinase</fullName>
    </recommendedName>
</protein>
<sequence>MPADSPRQPTGLAERDAIARALLRDCFNAAVAAAQPARVLAAHLPPPPVGRTVVVGAGKAAGAMAQALEAAWPVDAPLSGCVVTRDGHTPPRPAGLPTPRIEVLEAAHPVPDARSAAAGRRMLELVRGTGPDDLVIALISGGGSALLMTPVPGLDVPALQAMVQALLTSGLPISAMNTVRKHVSLAHGGRLALASGAPVYSLLISDVPGDAPAVIASGPTVADPSTCAQALAVLDAQGHVLPAGVRQALLRGELETPKPCDWPALRPHDRVQLIATPWQSLQAAARLARERGWPVQVLGDALEGEARVLGALQADLALAVLQGRSTLAGQALGVAASAEWPADRPQPCLILSGGEATVRVSRDVPRAQPAVGAAQPSVAQPDVARPAQPDGAHAGAALREVAPMDGARHPPLGGRAGEFCLGVIDRLQHIAAIQDADGGPLPVWALAADTDGIDGSSPSAGAVVTPDSLARAAAVGASLSQALADHDSHGFFGQLGDLVTPGPTHTNVNDFRALLVWP</sequence>
<dbReference type="OrthoDB" id="9766552at2"/>
<name>A0A1Y0EMI6_9BURK</name>
<dbReference type="Pfam" id="PF05161">
    <property type="entry name" value="MOFRL"/>
    <property type="match status" value="1"/>
</dbReference>
<feature type="region of interest" description="Disordered" evidence="1">
    <location>
        <begin position="370"/>
        <end position="391"/>
    </location>
</feature>
<dbReference type="AlphaFoldDB" id="A0A1Y0EMI6"/>
<evidence type="ECO:0000259" key="3">
    <source>
        <dbReference type="Pfam" id="PF13660"/>
    </source>
</evidence>
<evidence type="ECO:0008006" key="6">
    <source>
        <dbReference type="Google" id="ProtNLM"/>
    </source>
</evidence>
<dbReference type="Gene3D" id="3.40.1480.10">
    <property type="entry name" value="MOFRL domain"/>
    <property type="match status" value="2"/>
</dbReference>
<dbReference type="InterPro" id="IPR038614">
    <property type="entry name" value="GK_N_sf"/>
</dbReference>
<dbReference type="SUPFAM" id="SSF82544">
    <property type="entry name" value="GckA/TtuD-like"/>
    <property type="match status" value="2"/>
</dbReference>
<dbReference type="PANTHER" id="PTHR12227:SF0">
    <property type="entry name" value="GLYCERATE KINASE"/>
    <property type="match status" value="1"/>
</dbReference>
<dbReference type="PANTHER" id="PTHR12227">
    <property type="entry name" value="GLYCERATE KINASE"/>
    <property type="match status" value="1"/>
</dbReference>
<dbReference type="Proteomes" id="UP000196138">
    <property type="component" value="Chromosome"/>
</dbReference>
<proteinExistence type="predicted"/>
<evidence type="ECO:0000313" key="5">
    <source>
        <dbReference type="Proteomes" id="UP000196138"/>
    </source>
</evidence>
<evidence type="ECO:0000259" key="2">
    <source>
        <dbReference type="Pfam" id="PF05161"/>
    </source>
</evidence>
<dbReference type="InterPro" id="IPR025286">
    <property type="entry name" value="MOFRL_assoc_dom"/>
</dbReference>